<dbReference type="EMBL" id="OC317171">
    <property type="protein sequence ID" value="CAD7395233.1"/>
    <property type="molecule type" value="Genomic_DNA"/>
</dbReference>
<evidence type="ECO:0000313" key="1">
    <source>
        <dbReference type="EMBL" id="CAD7395233.1"/>
    </source>
</evidence>
<reference evidence="1" key="1">
    <citation type="submission" date="2020-11" db="EMBL/GenBank/DDBJ databases">
        <authorList>
            <person name="Tran Van P."/>
        </authorList>
    </citation>
    <scope>NUCLEOTIDE SEQUENCE</scope>
</reference>
<accession>A0A7R9CHQ5</accession>
<dbReference type="AlphaFoldDB" id="A0A7R9CHQ5"/>
<sequence length="102" mass="11707">MAAVNQTEFEDLKKNVNDVFLLTNGIIVCCQPQRYIHGQSTAVLFPTVIVTLHVVVGNTQDAMGQKGRWLVLRFDWFYYAKHLGQSGQNRDEFNFSRKARTD</sequence>
<name>A0A7R9CHQ5_TIMCR</name>
<gene>
    <name evidence="1" type="ORF">TCEB3V08_LOCUS3034</name>
</gene>
<protein>
    <submittedName>
        <fullName evidence="1">Uncharacterized protein</fullName>
    </submittedName>
</protein>
<proteinExistence type="predicted"/>
<organism evidence="1">
    <name type="scientific">Timema cristinae</name>
    <name type="common">Walking stick</name>
    <dbReference type="NCBI Taxonomy" id="61476"/>
    <lineage>
        <taxon>Eukaryota</taxon>
        <taxon>Metazoa</taxon>
        <taxon>Ecdysozoa</taxon>
        <taxon>Arthropoda</taxon>
        <taxon>Hexapoda</taxon>
        <taxon>Insecta</taxon>
        <taxon>Pterygota</taxon>
        <taxon>Neoptera</taxon>
        <taxon>Polyneoptera</taxon>
        <taxon>Phasmatodea</taxon>
        <taxon>Timematodea</taxon>
        <taxon>Timematoidea</taxon>
        <taxon>Timematidae</taxon>
        <taxon>Timema</taxon>
    </lineage>
</organism>